<evidence type="ECO:0000259" key="3">
    <source>
        <dbReference type="Pfam" id="PF07894"/>
    </source>
</evidence>
<dbReference type="EMBL" id="JAULUE010002052">
    <property type="protein sequence ID" value="KAK5898845.1"/>
    <property type="molecule type" value="Genomic_DNA"/>
</dbReference>
<reference evidence="4 5" key="1">
    <citation type="journal article" date="2023" name="Mol. Biol. Evol.">
        <title>Genomics of Secondarily Temperate Adaptation in the Only Non-Antarctic Icefish.</title>
        <authorList>
            <person name="Rivera-Colon A.G."/>
            <person name="Rayamajhi N."/>
            <person name="Minhas B.F."/>
            <person name="Madrigal G."/>
            <person name="Bilyk K.T."/>
            <person name="Yoon V."/>
            <person name="Hune M."/>
            <person name="Gregory S."/>
            <person name="Cheng C.H.C."/>
            <person name="Catchen J.M."/>
        </authorList>
    </citation>
    <scope>NUCLEOTIDE SEQUENCE [LARGE SCALE GENOMIC DNA]</scope>
    <source>
        <strain evidence="4">JC2023a</strain>
    </source>
</reference>
<evidence type="ECO:0000313" key="5">
    <source>
        <dbReference type="Proteomes" id="UP001335648"/>
    </source>
</evidence>
<dbReference type="InterPro" id="IPR050944">
    <property type="entry name" value="FAM83"/>
</dbReference>
<evidence type="ECO:0000256" key="2">
    <source>
        <dbReference type="SAM" id="MobiDB-lite"/>
    </source>
</evidence>
<accession>A0AAN8CAG1</accession>
<dbReference type="GO" id="GO:0005737">
    <property type="term" value="C:cytoplasm"/>
    <property type="evidence" value="ECO:0007669"/>
    <property type="project" value="TreeGrafter"/>
</dbReference>
<feature type="region of interest" description="Disordered" evidence="2">
    <location>
        <begin position="628"/>
        <end position="972"/>
    </location>
</feature>
<feature type="region of interest" description="Disordered" evidence="2">
    <location>
        <begin position="448"/>
        <end position="472"/>
    </location>
</feature>
<keyword evidence="5" id="KW-1185">Reference proteome</keyword>
<dbReference type="GO" id="GO:0019901">
    <property type="term" value="F:protein kinase binding"/>
    <property type="evidence" value="ECO:0007669"/>
    <property type="project" value="TreeGrafter"/>
</dbReference>
<organism evidence="4 5">
    <name type="scientific">Champsocephalus esox</name>
    <name type="common">pike icefish</name>
    <dbReference type="NCBI Taxonomy" id="159716"/>
    <lineage>
        <taxon>Eukaryota</taxon>
        <taxon>Metazoa</taxon>
        <taxon>Chordata</taxon>
        <taxon>Craniata</taxon>
        <taxon>Vertebrata</taxon>
        <taxon>Euteleostomi</taxon>
        <taxon>Actinopterygii</taxon>
        <taxon>Neopterygii</taxon>
        <taxon>Teleostei</taxon>
        <taxon>Neoteleostei</taxon>
        <taxon>Acanthomorphata</taxon>
        <taxon>Eupercaria</taxon>
        <taxon>Perciformes</taxon>
        <taxon>Notothenioidei</taxon>
        <taxon>Channichthyidae</taxon>
        <taxon>Champsocephalus</taxon>
    </lineage>
</organism>
<name>A0AAN8CAG1_9TELE</name>
<feature type="compositionally biased region" description="Basic and acidic residues" evidence="2">
    <location>
        <begin position="830"/>
        <end position="841"/>
    </location>
</feature>
<dbReference type="Gene3D" id="3.30.870.10">
    <property type="entry name" value="Endonuclease Chain A"/>
    <property type="match status" value="1"/>
</dbReference>
<feature type="region of interest" description="Disordered" evidence="2">
    <location>
        <begin position="74"/>
        <end position="102"/>
    </location>
</feature>
<feature type="compositionally biased region" description="Basic and acidic residues" evidence="2">
    <location>
        <begin position="798"/>
        <end position="810"/>
    </location>
</feature>
<feature type="compositionally biased region" description="Basic and acidic residues" evidence="2">
    <location>
        <begin position="858"/>
        <end position="877"/>
    </location>
</feature>
<dbReference type="SUPFAM" id="SSF56024">
    <property type="entry name" value="Phospholipase D/nuclease"/>
    <property type="match status" value="1"/>
</dbReference>
<dbReference type="AlphaFoldDB" id="A0AAN8CAG1"/>
<feature type="compositionally biased region" description="Low complexity" evidence="2">
    <location>
        <begin position="907"/>
        <end position="921"/>
    </location>
</feature>
<gene>
    <name evidence="4" type="ORF">CesoFtcFv8_008384</name>
</gene>
<dbReference type="PANTHER" id="PTHR16181:SF29">
    <property type="entry name" value="PROTEIN FAM83A-RELATED"/>
    <property type="match status" value="1"/>
</dbReference>
<feature type="compositionally biased region" description="Polar residues" evidence="2">
    <location>
        <begin position="450"/>
        <end position="471"/>
    </location>
</feature>
<feature type="region of interest" description="Disordered" evidence="2">
    <location>
        <begin position="532"/>
        <end position="589"/>
    </location>
</feature>
<feature type="domain" description="Scaffolding anchor of CK1" evidence="3">
    <location>
        <begin position="19"/>
        <end position="281"/>
    </location>
</feature>
<proteinExistence type="inferred from homology"/>
<dbReference type="GO" id="GO:0016020">
    <property type="term" value="C:membrane"/>
    <property type="evidence" value="ECO:0007669"/>
    <property type="project" value="TreeGrafter"/>
</dbReference>
<feature type="compositionally biased region" description="Low complexity" evidence="2">
    <location>
        <begin position="781"/>
        <end position="797"/>
    </location>
</feature>
<dbReference type="GO" id="GO:0007165">
    <property type="term" value="P:signal transduction"/>
    <property type="evidence" value="ECO:0007669"/>
    <property type="project" value="TreeGrafter"/>
</dbReference>
<protein>
    <recommendedName>
        <fullName evidence="3">Scaffolding anchor of CK1 domain-containing protein</fullName>
    </recommendedName>
</protein>
<feature type="compositionally biased region" description="Basic and acidic residues" evidence="2">
    <location>
        <begin position="651"/>
        <end position="663"/>
    </location>
</feature>
<dbReference type="Proteomes" id="UP001335648">
    <property type="component" value="Unassembled WGS sequence"/>
</dbReference>
<dbReference type="InterPro" id="IPR012461">
    <property type="entry name" value="SACK1"/>
</dbReference>
<comment type="caution">
    <text evidence="4">The sequence shown here is derived from an EMBL/GenBank/DDBJ whole genome shotgun (WGS) entry which is preliminary data.</text>
</comment>
<dbReference type="Pfam" id="PF07894">
    <property type="entry name" value="SACK1"/>
    <property type="match status" value="1"/>
</dbReference>
<feature type="compositionally biased region" description="Basic and acidic residues" evidence="2">
    <location>
        <begin position="545"/>
        <end position="567"/>
    </location>
</feature>
<comment type="similarity">
    <text evidence="1">Belongs to the FAM83 family.</text>
</comment>
<feature type="compositionally biased region" description="Polar residues" evidence="2">
    <location>
        <begin position="897"/>
        <end position="906"/>
    </location>
</feature>
<dbReference type="PANTHER" id="PTHR16181">
    <property type="entry name" value="PROTEIN FAM83A-RELATED"/>
    <property type="match status" value="1"/>
</dbReference>
<evidence type="ECO:0000256" key="1">
    <source>
        <dbReference type="ARBA" id="ARBA00006937"/>
    </source>
</evidence>
<sequence length="1012" mass="113530">MESNLSGLSSLKEEGDLLYIQPHYKETYRLAIYALLCGGQEAYEEFLMVEQISHFLSEEEIQFILEHAELPVLEDDDSPEGKKVTDEASPSTYFPTESDEEVPDLDLGWPEVPLEGAETSISLLFNPPRLNTPTIKEVVRKQIQEARLCIAIAMDVFTDVDIFKEIVTATLRGVVVYILLDQSQIRSFLNMSQRVGINMQDLKKLRVRTVPGPRYQCRSGVKFSGDLEQRFILVDCRTVLFGTYSYTWAFEKINHSMVLVITGQLVGSYDEEFRRLYARSTVPAVLSKDMSSIQLLQDGVTIGSPNSSQLSLHQMHMRPKVMQGMRTAQDGFNNGAMTRGLSVQERLNQTHCFDMGNLVRGHSYGGELQKLNSSTRLRMGTKDLEVPVAPDKTGLNLLQNRSSQHHIRHRTRYGEDQNLIPFNSETSLHRWKMDAYFNASDGLKDDALSPMSSPYSSHTGLNEQQSQMIQNRSRDIKTRMEEMRQKRLSLQDYSNCRQSQESLRSMYQALDRPKYLSSLRSLDMRESIPELEPIAQNGVSVEPTNHNDSEPNKEGDEREQPLSDGHRSASNYDVTMAPDNKTTPKYDWHESLSRTTSAADLEIQLNDPSLKLSHLQPSGLQHPRAMEALTEIPEEKEGSRVNSADSATFKEANEERGKDEKALPKQNSVKSSIPAEPKRQDQTRLNPGSVGKAAEPMCQDQTRLNPGSVGRAAEPMRQDQTRLNPGSVGRAAEPMRQDQTRLNTGSVGKAAEPMRQDQTRLNPGSVGRAAEPMRQDQTRLNSGSVGKMSNSSSSVASQEKKKSISKDEQTVPKGTSIESQHAGEAGNSQADKKQTQREEPTLQRMNSLRMKVHSLLNSDEKKASKKEEKSLQRKESLRTQNPSGSNPPIRADHSRAAEQTTPKKGNSPSLSRSQSSLASSSDTEKHKSVFQRLTPQRSSKKKSNPAGEQEPGSRSTLNEEGGILTRNRRDPVYSRFEYLYKPELKPVEKPSGSDNKLGKFMQRVGNLISKNK</sequence>
<evidence type="ECO:0000313" key="4">
    <source>
        <dbReference type="EMBL" id="KAK5898845.1"/>
    </source>
</evidence>